<organism evidence="5">
    <name type="scientific">uncultured Gemmatimonadota bacterium</name>
    <dbReference type="NCBI Taxonomy" id="203437"/>
    <lineage>
        <taxon>Bacteria</taxon>
        <taxon>Pseudomonadati</taxon>
        <taxon>Gemmatimonadota</taxon>
        <taxon>environmental samples</taxon>
    </lineage>
</organism>
<keyword evidence="2" id="KW-0805">Transcription regulation</keyword>
<evidence type="ECO:0000256" key="1">
    <source>
        <dbReference type="ARBA" id="ARBA00011046"/>
    </source>
</evidence>
<dbReference type="InterPro" id="IPR036388">
    <property type="entry name" value="WH-like_DNA-bd_sf"/>
</dbReference>
<dbReference type="Pfam" id="PF03965">
    <property type="entry name" value="Penicillinase_R"/>
    <property type="match status" value="1"/>
</dbReference>
<name>A0A6J4M9E1_9BACT</name>
<dbReference type="AlphaFoldDB" id="A0A6J4M9E1"/>
<keyword evidence="4" id="KW-0804">Transcription</keyword>
<dbReference type="GO" id="GO:0045892">
    <property type="term" value="P:negative regulation of DNA-templated transcription"/>
    <property type="evidence" value="ECO:0007669"/>
    <property type="project" value="InterPro"/>
</dbReference>
<evidence type="ECO:0000256" key="4">
    <source>
        <dbReference type="ARBA" id="ARBA00023163"/>
    </source>
</evidence>
<dbReference type="InterPro" id="IPR036390">
    <property type="entry name" value="WH_DNA-bd_sf"/>
</dbReference>
<dbReference type="PIRSF" id="PIRSF019455">
    <property type="entry name" value="CopR_AtkY"/>
    <property type="match status" value="1"/>
</dbReference>
<sequence length="149" mass="16736">MNPSEPLRLHDTVRLSAQGLAKVLGDLEARVMRVVWDLARPVAARTVHERVLAEHSVAIHTVITVLNKLVDKGLLRRAKRGELLHYEACLSEEEFRTQASRRLMEGILSFGPEAVTASFVDVLADRDPAQLAELARLVERRIREQEGRG</sequence>
<accession>A0A6J4M9E1</accession>
<dbReference type="EMBL" id="CADCTW010000179">
    <property type="protein sequence ID" value="CAA9353521.1"/>
    <property type="molecule type" value="Genomic_DNA"/>
</dbReference>
<protein>
    <recommendedName>
        <fullName evidence="6">Transcriptional regulator, MecI family</fullName>
    </recommendedName>
</protein>
<evidence type="ECO:0008006" key="6">
    <source>
        <dbReference type="Google" id="ProtNLM"/>
    </source>
</evidence>
<dbReference type="GO" id="GO:0003677">
    <property type="term" value="F:DNA binding"/>
    <property type="evidence" value="ECO:0007669"/>
    <property type="project" value="UniProtKB-KW"/>
</dbReference>
<evidence type="ECO:0000256" key="2">
    <source>
        <dbReference type="ARBA" id="ARBA00023015"/>
    </source>
</evidence>
<dbReference type="SUPFAM" id="SSF46785">
    <property type="entry name" value="Winged helix' DNA-binding domain"/>
    <property type="match status" value="1"/>
</dbReference>
<dbReference type="Gene3D" id="1.10.10.10">
    <property type="entry name" value="Winged helix-like DNA-binding domain superfamily/Winged helix DNA-binding domain"/>
    <property type="match status" value="1"/>
</dbReference>
<evidence type="ECO:0000256" key="3">
    <source>
        <dbReference type="ARBA" id="ARBA00023125"/>
    </source>
</evidence>
<proteinExistence type="inferred from homology"/>
<reference evidence="5" key="1">
    <citation type="submission" date="2020-02" db="EMBL/GenBank/DDBJ databases">
        <authorList>
            <person name="Meier V. D."/>
        </authorList>
    </citation>
    <scope>NUCLEOTIDE SEQUENCE</scope>
    <source>
        <strain evidence="5">AVDCRST_MAG68</strain>
    </source>
</reference>
<comment type="similarity">
    <text evidence="1">Belongs to the BlaI transcriptional regulatory family.</text>
</comment>
<evidence type="ECO:0000313" key="5">
    <source>
        <dbReference type="EMBL" id="CAA9353521.1"/>
    </source>
</evidence>
<gene>
    <name evidence="5" type="ORF">AVDCRST_MAG68-3835</name>
</gene>
<keyword evidence="3" id="KW-0238">DNA-binding</keyword>
<dbReference type="InterPro" id="IPR005650">
    <property type="entry name" value="BlaI_family"/>
</dbReference>